<feature type="compositionally biased region" description="Basic and acidic residues" evidence="2">
    <location>
        <begin position="413"/>
        <end position="422"/>
    </location>
</feature>
<organism evidence="4 5">
    <name type="scientific">Colletotrichum higginsianum (strain IMI 349063)</name>
    <name type="common">Crucifer anthracnose fungus</name>
    <dbReference type="NCBI Taxonomy" id="759273"/>
    <lineage>
        <taxon>Eukaryota</taxon>
        <taxon>Fungi</taxon>
        <taxon>Dikarya</taxon>
        <taxon>Ascomycota</taxon>
        <taxon>Pezizomycotina</taxon>
        <taxon>Sordariomycetes</taxon>
        <taxon>Hypocreomycetidae</taxon>
        <taxon>Glomerellales</taxon>
        <taxon>Glomerellaceae</taxon>
        <taxon>Colletotrichum</taxon>
        <taxon>Colletotrichum destructivum species complex</taxon>
    </lineage>
</organism>
<reference evidence="5" key="1">
    <citation type="journal article" date="2017" name="BMC Genomics">
        <title>Gapless genome assembly of Colletotrichum higginsianum reveals chromosome structure and association of transposable elements with secondary metabolite gene clusters.</title>
        <authorList>
            <person name="Dallery J.-F."/>
            <person name="Lapalu N."/>
            <person name="Zampounis A."/>
            <person name="Pigne S."/>
            <person name="Luyten I."/>
            <person name="Amselem J."/>
            <person name="Wittenberg A.H.J."/>
            <person name="Zhou S."/>
            <person name="de Queiroz M.V."/>
            <person name="Robin G.P."/>
            <person name="Auger A."/>
            <person name="Hainaut M."/>
            <person name="Henrissat B."/>
            <person name="Kim K.-T."/>
            <person name="Lee Y.-H."/>
            <person name="Lespinet O."/>
            <person name="Schwartz D.C."/>
            <person name="Thon M.R."/>
            <person name="O'Connell R.J."/>
        </authorList>
    </citation>
    <scope>NUCLEOTIDE SEQUENCE [LARGE SCALE GENOMIC DNA]</scope>
    <source>
        <strain evidence="5">IMI 349063</strain>
    </source>
</reference>
<dbReference type="RefSeq" id="XP_018155952.1">
    <property type="nucleotide sequence ID" value="XM_018303929.1"/>
</dbReference>
<feature type="region of interest" description="Disordered" evidence="2">
    <location>
        <begin position="45"/>
        <end position="64"/>
    </location>
</feature>
<proteinExistence type="inferred from homology"/>
<feature type="compositionally biased region" description="Acidic residues" evidence="2">
    <location>
        <begin position="519"/>
        <end position="528"/>
    </location>
</feature>
<dbReference type="Proteomes" id="UP000092177">
    <property type="component" value="Chromosome 6"/>
</dbReference>
<dbReference type="AlphaFoldDB" id="A0A1B7Y609"/>
<name>A0A1B7Y609_COLHI</name>
<evidence type="ECO:0000256" key="2">
    <source>
        <dbReference type="SAM" id="MobiDB-lite"/>
    </source>
</evidence>
<protein>
    <recommendedName>
        <fullName evidence="3">CCZ1/INTU/HSP4 first Longin domain-containing protein</fullName>
    </recommendedName>
</protein>
<dbReference type="OrthoDB" id="240546at2759"/>
<dbReference type="Pfam" id="PF19031">
    <property type="entry name" value="Intu_longin_1"/>
    <property type="match status" value="1"/>
</dbReference>
<dbReference type="KEGG" id="chig:CH63R_08955"/>
<comment type="caution">
    <text evidence="4">The sequence shown here is derived from an EMBL/GenBank/DDBJ whole genome shotgun (WGS) entry which is preliminary data.</text>
</comment>
<feature type="region of interest" description="Disordered" evidence="2">
    <location>
        <begin position="485"/>
        <end position="505"/>
    </location>
</feature>
<feature type="compositionally biased region" description="Acidic residues" evidence="2">
    <location>
        <begin position="759"/>
        <end position="772"/>
    </location>
</feature>
<feature type="region of interest" description="Disordered" evidence="2">
    <location>
        <begin position="348"/>
        <end position="444"/>
    </location>
</feature>
<evidence type="ECO:0000259" key="3">
    <source>
        <dbReference type="Pfam" id="PF19031"/>
    </source>
</evidence>
<dbReference type="InterPro" id="IPR013176">
    <property type="entry name" value="Ccz1"/>
</dbReference>
<accession>A0A1B7Y609</accession>
<dbReference type="GO" id="GO:0035658">
    <property type="term" value="C:Mon1-Ccz1 complex"/>
    <property type="evidence" value="ECO:0007669"/>
    <property type="project" value="InterPro"/>
</dbReference>
<feature type="region of interest" description="Disordered" evidence="2">
    <location>
        <begin position="519"/>
        <end position="543"/>
    </location>
</feature>
<sequence length="858" mass="93228">MALSPEGIVPAQLGFLAIFNPSLGSTDETLDDQIVYYASVSTQRQKRRHRSRAKPTENISQEERNERLRQIGLAQGMVEFSKSFSGGQPVDSIDTEKSRVILHELEPGWWVLAVRLTSSTRSRSLADCPQSIDLTRIPLPPKLQTGKTQESAEEVVEFSSKEIKPASLLLQDMLRAHSTFLLHHGTSLSALFVRSRRTNFLSLLGRYWDLFLSTWNVMLQGNPARTIFGGINIAASGELGIGVGEEERGSGEREVLEGLVGRVEGLVDLVVSKFGSFDADDEPRNGKERQRPWLGTGQDPGPEDGAIFLGTGALSRNSVRDLSHWMEDLYTWGENAYGVIESPTSLRAARRSRKAAQAPASASVTKSSKNRNAPVRPPNQSDGNRSDSGSGYGSSGSTKTLAERRGRVIGIVKEAKRTESTKGDIAATATPSAPTVGLPAHEEGDGHMDKLMTYMKLGYGTYWSIGKSGSSSPADKNQLAAAAAALGSGESSKRASTAARKPKPIDDDAGHYLIGLIGDVEEGSGGEGEDGKGSDDADNIEPNSRTMLRTIHVELEKTGQNRAEADIVKDLGSLTNEVTPLGANDVSSNPLFGNQDSNKASKMRVVVYVNRPFIFTFLFELRTDSLAWDSFYKSLHCQLASIQKPLRSSIHYRPEKPDVGSPASNIYDLIWDAEAMTVLSTIPNIPDHAQMLQSNTQLAWSRVEAMNTHMQLLNIFNLTRQEINQLERTCKTNRGWWVVWQRILDRHTNATAANRYSGNEDDGDAPASESEESLTMSGDGSSTQRPSPSPLPSPTVSKEIFLIRRASDHAGYRGVSSSYAEASGAGAGTGWGDGAGRLASGIGIDTRKYIEGLLNFSR</sequence>
<dbReference type="GeneID" id="28868036"/>
<evidence type="ECO:0000313" key="4">
    <source>
        <dbReference type="EMBL" id="OBR07434.1"/>
    </source>
</evidence>
<dbReference type="GO" id="GO:0016192">
    <property type="term" value="P:vesicle-mediated transport"/>
    <property type="evidence" value="ECO:0007669"/>
    <property type="project" value="InterPro"/>
</dbReference>
<dbReference type="InterPro" id="IPR043987">
    <property type="entry name" value="CCZ1/INTU/HSP4_longin_1"/>
</dbReference>
<evidence type="ECO:0000313" key="5">
    <source>
        <dbReference type="Proteomes" id="UP000092177"/>
    </source>
</evidence>
<dbReference type="EMBL" id="LTAN01000006">
    <property type="protein sequence ID" value="OBR07434.1"/>
    <property type="molecule type" value="Genomic_DNA"/>
</dbReference>
<evidence type="ECO:0000256" key="1">
    <source>
        <dbReference type="ARBA" id="ARBA00005352"/>
    </source>
</evidence>
<feature type="compositionally biased region" description="Basic and acidic residues" evidence="2">
    <location>
        <begin position="282"/>
        <end position="291"/>
    </location>
</feature>
<feature type="domain" description="CCZ1/INTU/HSP4 first Longin" evidence="3">
    <location>
        <begin position="15"/>
        <end position="114"/>
    </location>
</feature>
<keyword evidence="5" id="KW-1185">Reference proteome</keyword>
<dbReference type="PANTHER" id="PTHR13056">
    <property type="entry name" value="VACUOLAR FUSION PROTEIN CCZ1 HOMOLOG-RELATED"/>
    <property type="match status" value="1"/>
</dbReference>
<dbReference type="PANTHER" id="PTHR13056:SF0">
    <property type="entry name" value="VACUOLAR FUSION PROTEIN CCZ1 HOMOLOG-RELATED"/>
    <property type="match status" value="1"/>
</dbReference>
<comment type="similarity">
    <text evidence="1">Belongs to the CCZ1 family.</text>
</comment>
<feature type="region of interest" description="Disordered" evidence="2">
    <location>
        <begin position="279"/>
        <end position="309"/>
    </location>
</feature>
<feature type="region of interest" description="Disordered" evidence="2">
    <location>
        <begin position="753"/>
        <end position="795"/>
    </location>
</feature>
<gene>
    <name evidence="4" type="ORF">CH63R_08955</name>
</gene>
<dbReference type="VEuPathDB" id="FungiDB:CH63R_08955"/>